<keyword evidence="4" id="KW-0503">Monooxygenase</keyword>
<keyword evidence="2" id="KW-0288">FMN</keyword>
<evidence type="ECO:0000313" key="7">
    <source>
        <dbReference type="Proteomes" id="UP000008922"/>
    </source>
</evidence>
<dbReference type="Pfam" id="PF00296">
    <property type="entry name" value="Bac_luciferase"/>
    <property type="match status" value="1"/>
</dbReference>
<evidence type="ECO:0000256" key="4">
    <source>
        <dbReference type="ARBA" id="ARBA00023033"/>
    </source>
</evidence>
<dbReference type="InterPro" id="IPR050172">
    <property type="entry name" value="SsuD_RutA_monooxygenase"/>
</dbReference>
<dbReference type="PANTHER" id="PTHR42847">
    <property type="entry name" value="ALKANESULFONATE MONOOXYGENASE"/>
    <property type="match status" value="1"/>
</dbReference>
<keyword evidence="1" id="KW-0285">Flavoprotein</keyword>
<sequence>MHFGVILPNYGAGSGRLAVLDTALLAEALGFPSVWTTDHLALPVGDAERFTPLLEALTTLAYLAGSTARVKLGVSALVLPQRNPLEVAREVATLDVLSGGRVVLAAGIGWSQGEYANLGYSFTNRGKRMEEALQVLRTCWRGNRVVSYQGRYYRFEKVDFAPAPIQAGGPPLWVAGNSPAALRRALRLADGWHPVGLSPDVLAGQLAKVRPLLANRPFTVAVRLSVAWGHETAEGGALAGSPEQILEMLRLYQSSGATAFLLHFLAENQSERERVMRAFAREILPHFPRDVEMG</sequence>
<dbReference type="AlphaFoldDB" id="E8N1N7"/>
<dbReference type="InParanoid" id="E8N1N7"/>
<dbReference type="OrthoDB" id="3206024at2"/>
<name>E8N1N7_ANATU</name>
<evidence type="ECO:0000313" key="6">
    <source>
        <dbReference type="EMBL" id="BAJ62642.1"/>
    </source>
</evidence>
<feature type="domain" description="Luciferase-like" evidence="5">
    <location>
        <begin position="2"/>
        <end position="233"/>
    </location>
</feature>
<evidence type="ECO:0000259" key="5">
    <source>
        <dbReference type="Pfam" id="PF00296"/>
    </source>
</evidence>
<accession>E8N1N7</accession>
<dbReference type="HOGENOM" id="CLU_027853_7_0_0"/>
<dbReference type="InterPro" id="IPR019921">
    <property type="entry name" value="Lucif-like_OxRdtase_Rv2161c"/>
</dbReference>
<dbReference type="Proteomes" id="UP000008922">
    <property type="component" value="Chromosome"/>
</dbReference>
<dbReference type="Gene3D" id="3.20.20.30">
    <property type="entry name" value="Luciferase-like domain"/>
    <property type="match status" value="1"/>
</dbReference>
<dbReference type="PANTHER" id="PTHR42847:SF4">
    <property type="entry name" value="ALKANESULFONATE MONOOXYGENASE-RELATED"/>
    <property type="match status" value="1"/>
</dbReference>
<reference evidence="6 7" key="1">
    <citation type="submission" date="2010-12" db="EMBL/GenBank/DDBJ databases">
        <title>Whole genome sequence of Anaerolinea thermophila UNI-1.</title>
        <authorList>
            <person name="Narita-Yamada S."/>
            <person name="Kishi E."/>
            <person name="Watanabe Y."/>
            <person name="Takasaki K."/>
            <person name="Ankai A."/>
            <person name="Oguchi A."/>
            <person name="Fukui S."/>
            <person name="Takahashi M."/>
            <person name="Yashiro I."/>
            <person name="Hosoyama A."/>
            <person name="Sekiguchi Y."/>
            <person name="Hanada S."/>
            <person name="Fujita N."/>
        </authorList>
    </citation>
    <scope>NUCLEOTIDE SEQUENCE [LARGE SCALE GENOMIC DNA]</scope>
    <source>
        <strain evidence="7">DSM 14523 / JCM 11388 / NBRC 100420 / UNI-1</strain>
    </source>
</reference>
<evidence type="ECO:0000256" key="2">
    <source>
        <dbReference type="ARBA" id="ARBA00022643"/>
    </source>
</evidence>
<keyword evidence="3" id="KW-0560">Oxidoreductase</keyword>
<dbReference type="GO" id="GO:0046306">
    <property type="term" value="P:alkanesulfonate catabolic process"/>
    <property type="evidence" value="ECO:0007669"/>
    <property type="project" value="TreeGrafter"/>
</dbReference>
<dbReference type="STRING" id="926569.ANT_06080"/>
<dbReference type="InterPro" id="IPR011251">
    <property type="entry name" value="Luciferase-like_dom"/>
</dbReference>
<dbReference type="NCBIfam" id="TIGR03619">
    <property type="entry name" value="F420_Rv2161c"/>
    <property type="match status" value="1"/>
</dbReference>
<proteinExistence type="predicted"/>
<protein>
    <submittedName>
        <fullName evidence="6">Oxidoreductase</fullName>
    </submittedName>
</protein>
<evidence type="ECO:0000256" key="3">
    <source>
        <dbReference type="ARBA" id="ARBA00023002"/>
    </source>
</evidence>
<dbReference type="EMBL" id="AP012029">
    <property type="protein sequence ID" value="BAJ62642.1"/>
    <property type="molecule type" value="Genomic_DNA"/>
</dbReference>
<dbReference type="GO" id="GO:0008726">
    <property type="term" value="F:alkanesulfonate monooxygenase activity"/>
    <property type="evidence" value="ECO:0007669"/>
    <property type="project" value="TreeGrafter"/>
</dbReference>
<organism evidence="6 7">
    <name type="scientific">Anaerolinea thermophila (strain DSM 14523 / JCM 11388 / NBRC 100420 / UNI-1)</name>
    <dbReference type="NCBI Taxonomy" id="926569"/>
    <lineage>
        <taxon>Bacteria</taxon>
        <taxon>Bacillati</taxon>
        <taxon>Chloroflexota</taxon>
        <taxon>Anaerolineae</taxon>
        <taxon>Anaerolineales</taxon>
        <taxon>Anaerolineaceae</taxon>
        <taxon>Anaerolinea</taxon>
    </lineage>
</organism>
<dbReference type="RefSeq" id="WP_013559037.1">
    <property type="nucleotide sequence ID" value="NC_014960.1"/>
</dbReference>
<keyword evidence="7" id="KW-1185">Reference proteome</keyword>
<dbReference type="SUPFAM" id="SSF51679">
    <property type="entry name" value="Bacterial luciferase-like"/>
    <property type="match status" value="1"/>
</dbReference>
<evidence type="ECO:0000256" key="1">
    <source>
        <dbReference type="ARBA" id="ARBA00022630"/>
    </source>
</evidence>
<dbReference type="eggNOG" id="COG2141">
    <property type="taxonomic scope" value="Bacteria"/>
</dbReference>
<dbReference type="InterPro" id="IPR036661">
    <property type="entry name" value="Luciferase-like_sf"/>
</dbReference>
<dbReference type="KEGG" id="atm:ANT_06080"/>
<gene>
    <name evidence="6" type="ordered locus">ANT_06080</name>
</gene>